<comment type="caution">
    <text evidence="4">The sequence shown here is derived from an EMBL/GenBank/DDBJ whole genome shotgun (WGS) entry which is preliminary data.</text>
</comment>
<organism evidence="4 5">
    <name type="scientific">Solanum stoloniferum</name>
    <dbReference type="NCBI Taxonomy" id="62892"/>
    <lineage>
        <taxon>Eukaryota</taxon>
        <taxon>Viridiplantae</taxon>
        <taxon>Streptophyta</taxon>
        <taxon>Embryophyta</taxon>
        <taxon>Tracheophyta</taxon>
        <taxon>Spermatophyta</taxon>
        <taxon>Magnoliopsida</taxon>
        <taxon>eudicotyledons</taxon>
        <taxon>Gunneridae</taxon>
        <taxon>Pentapetalae</taxon>
        <taxon>asterids</taxon>
        <taxon>lamiids</taxon>
        <taxon>Solanales</taxon>
        <taxon>Solanaceae</taxon>
        <taxon>Solanoideae</taxon>
        <taxon>Solaneae</taxon>
        <taxon>Solanum</taxon>
    </lineage>
</organism>
<dbReference type="EMBL" id="JBJKTR010000022">
    <property type="protein sequence ID" value="KAL3325753.1"/>
    <property type="molecule type" value="Genomic_DNA"/>
</dbReference>
<keyword evidence="1" id="KW-0378">Hydrolase</keyword>
<proteinExistence type="inferred from homology"/>
<dbReference type="InterPro" id="IPR000639">
    <property type="entry name" value="Epox_hydrolase-like"/>
</dbReference>
<name>A0ABD2R2G0_9SOLN</name>
<dbReference type="SUPFAM" id="SSF53474">
    <property type="entry name" value="alpha/beta-Hydrolases"/>
    <property type="match status" value="1"/>
</dbReference>
<dbReference type="PRINTS" id="PR00412">
    <property type="entry name" value="EPOXHYDRLASE"/>
</dbReference>
<reference evidence="4 5" key="1">
    <citation type="submission" date="2024-05" db="EMBL/GenBank/DDBJ databases">
        <title>De novo assembly of an allotetraploid wild potato.</title>
        <authorList>
            <person name="Hosaka A.J."/>
        </authorList>
    </citation>
    <scope>NUCLEOTIDE SEQUENCE [LARGE SCALE GENOMIC DNA]</scope>
    <source>
        <tissue evidence="4">Young leaves</tissue>
    </source>
</reference>
<comment type="similarity">
    <text evidence="2">Belongs to the AB hydrolase superfamily. Epoxide hydrolase family.</text>
</comment>
<evidence type="ECO:0000256" key="1">
    <source>
        <dbReference type="ARBA" id="ARBA00022801"/>
    </source>
</evidence>
<sequence length="340" mass="38673">MCPHNTHWTCQFVSLYICKIPSHLPITQKMEKIHHNYVNVRGLKLHFAEIGTGPVVVFLHGFPEIWYSWRHQMIAVADAGFRAIAPDFRGYGLSELPTYPESTTFKDLVDDLLDMIDSLDIHKVFLVGKDFGARVVFHFALLHPNRVLAVATLGVPFLLTGPGTFPQDLLPKGFYMLRWREPGRAEADFGRFDTKTVVKNIYILFSGSELPAAKDDEEIMDLVDPSTPLPAWFTEEDLANYASLYENSGFQTALQVPYRAWLEEYGVEDIKIKVPSLLVMGEKDYALKFGGLEHFISSGMVKEYVPDLEITFLPEGSHFVQEQFPEQVNQLIVNFLNKLV</sequence>
<dbReference type="Pfam" id="PF00561">
    <property type="entry name" value="Abhydrolase_1"/>
    <property type="match status" value="1"/>
</dbReference>
<dbReference type="PANTHER" id="PTHR43329">
    <property type="entry name" value="EPOXIDE HYDROLASE"/>
    <property type="match status" value="1"/>
</dbReference>
<dbReference type="Gene3D" id="3.40.50.1820">
    <property type="entry name" value="alpha/beta hydrolase"/>
    <property type="match status" value="1"/>
</dbReference>
<accession>A0ABD2R2G0</accession>
<gene>
    <name evidence="4" type="ORF">AABB24_036798</name>
</gene>
<dbReference type="GO" id="GO:0016787">
    <property type="term" value="F:hydrolase activity"/>
    <property type="evidence" value="ECO:0007669"/>
    <property type="project" value="UniProtKB-KW"/>
</dbReference>
<dbReference type="AlphaFoldDB" id="A0ABD2R2G0"/>
<dbReference type="Proteomes" id="UP001627284">
    <property type="component" value="Unassembled WGS sequence"/>
</dbReference>
<dbReference type="InterPro" id="IPR000073">
    <property type="entry name" value="AB_hydrolase_1"/>
</dbReference>
<feature type="domain" description="AB hydrolase-1" evidence="3">
    <location>
        <begin position="54"/>
        <end position="292"/>
    </location>
</feature>
<protein>
    <recommendedName>
        <fullName evidence="3">AB hydrolase-1 domain-containing protein</fullName>
    </recommendedName>
</protein>
<keyword evidence="5" id="KW-1185">Reference proteome</keyword>
<evidence type="ECO:0000259" key="3">
    <source>
        <dbReference type="Pfam" id="PF00561"/>
    </source>
</evidence>
<dbReference type="InterPro" id="IPR029058">
    <property type="entry name" value="AB_hydrolase_fold"/>
</dbReference>
<evidence type="ECO:0000313" key="4">
    <source>
        <dbReference type="EMBL" id="KAL3325753.1"/>
    </source>
</evidence>
<evidence type="ECO:0000313" key="5">
    <source>
        <dbReference type="Proteomes" id="UP001627284"/>
    </source>
</evidence>
<evidence type="ECO:0000256" key="2">
    <source>
        <dbReference type="ARBA" id="ARBA00038334"/>
    </source>
</evidence>
<dbReference type="PRINTS" id="PR00111">
    <property type="entry name" value="ABHYDROLASE"/>
</dbReference>